<dbReference type="SUPFAM" id="SSF54373">
    <property type="entry name" value="FAD-linked reductases, C-terminal domain"/>
    <property type="match status" value="1"/>
</dbReference>
<protein>
    <recommendedName>
        <fullName evidence="3 4">Glucose-methanol-choline oxidoreductase N-terminal domain-containing protein</fullName>
    </recommendedName>
</protein>
<evidence type="ECO:0000256" key="2">
    <source>
        <dbReference type="RuleBase" id="RU003968"/>
    </source>
</evidence>
<dbReference type="PROSITE" id="PS00624">
    <property type="entry name" value="GMC_OXRED_2"/>
    <property type="match status" value="1"/>
</dbReference>
<evidence type="ECO:0000256" key="1">
    <source>
        <dbReference type="ARBA" id="ARBA00010790"/>
    </source>
</evidence>
<keyword evidence="2" id="KW-0274">FAD</keyword>
<reference evidence="5" key="1">
    <citation type="submission" date="2021-12" db="EMBL/GenBank/DDBJ databases">
        <authorList>
            <person name="King R."/>
        </authorList>
    </citation>
    <scope>NUCLEOTIDE SEQUENCE</scope>
</reference>
<evidence type="ECO:0000259" key="4">
    <source>
        <dbReference type="PROSITE" id="PS00624"/>
    </source>
</evidence>
<dbReference type="PIRSF" id="PIRSF000137">
    <property type="entry name" value="Alcohol_oxidase"/>
    <property type="match status" value="1"/>
</dbReference>
<dbReference type="InterPro" id="IPR012132">
    <property type="entry name" value="GMC_OxRdtase"/>
</dbReference>
<dbReference type="PANTHER" id="PTHR11552:SF217">
    <property type="entry name" value="GLUCOSE DEHYDROGENASE [FAD, QUINONE]"/>
    <property type="match status" value="1"/>
</dbReference>
<dbReference type="Gene3D" id="3.30.560.10">
    <property type="entry name" value="Glucose Oxidase, domain 3"/>
    <property type="match status" value="1"/>
</dbReference>
<proteinExistence type="inferred from homology"/>
<dbReference type="Pfam" id="PF05199">
    <property type="entry name" value="GMC_oxred_C"/>
    <property type="match status" value="1"/>
</dbReference>
<dbReference type="EMBL" id="OU963914">
    <property type="protein sequence ID" value="CAH0402734.1"/>
    <property type="molecule type" value="Genomic_DNA"/>
</dbReference>
<dbReference type="Gene3D" id="3.50.50.60">
    <property type="entry name" value="FAD/NAD(P)-binding domain"/>
    <property type="match status" value="1"/>
</dbReference>
<feature type="domain" description="Glucose-methanol-choline oxidoreductase N-terminal" evidence="4">
    <location>
        <begin position="319"/>
        <end position="333"/>
    </location>
</feature>
<feature type="domain" description="Glucose-methanol-choline oxidoreductase N-terminal" evidence="3">
    <location>
        <begin position="141"/>
        <end position="164"/>
    </location>
</feature>
<dbReference type="PROSITE" id="PS00623">
    <property type="entry name" value="GMC_OXRED_1"/>
    <property type="match status" value="1"/>
</dbReference>
<dbReference type="InterPro" id="IPR007867">
    <property type="entry name" value="GMC_OxRtase_C"/>
</dbReference>
<dbReference type="PANTHER" id="PTHR11552">
    <property type="entry name" value="GLUCOSE-METHANOL-CHOLINE GMC OXIDOREDUCTASE"/>
    <property type="match status" value="1"/>
</dbReference>
<keyword evidence="2" id="KW-0285">Flavoprotein</keyword>
<accession>A0ABN8B6W2</accession>
<dbReference type="InterPro" id="IPR036188">
    <property type="entry name" value="FAD/NAD-bd_sf"/>
</dbReference>
<gene>
    <name evidence="5" type="ORF">CHILSU_LOCUS5982</name>
</gene>
<dbReference type="Pfam" id="PF00732">
    <property type="entry name" value="GMC_oxred_N"/>
    <property type="match status" value="1"/>
</dbReference>
<comment type="similarity">
    <text evidence="1 2">Belongs to the GMC oxidoreductase family.</text>
</comment>
<name>A0ABN8B6W2_CHISP</name>
<dbReference type="InterPro" id="IPR000172">
    <property type="entry name" value="GMC_OxRdtase_N"/>
</dbReference>
<organism evidence="5 6">
    <name type="scientific">Chilo suppressalis</name>
    <name type="common">Asiatic rice borer moth</name>
    <dbReference type="NCBI Taxonomy" id="168631"/>
    <lineage>
        <taxon>Eukaryota</taxon>
        <taxon>Metazoa</taxon>
        <taxon>Ecdysozoa</taxon>
        <taxon>Arthropoda</taxon>
        <taxon>Hexapoda</taxon>
        <taxon>Insecta</taxon>
        <taxon>Pterygota</taxon>
        <taxon>Neoptera</taxon>
        <taxon>Endopterygota</taxon>
        <taxon>Lepidoptera</taxon>
        <taxon>Glossata</taxon>
        <taxon>Ditrysia</taxon>
        <taxon>Pyraloidea</taxon>
        <taxon>Crambidae</taxon>
        <taxon>Crambinae</taxon>
        <taxon>Chilo</taxon>
    </lineage>
</organism>
<sequence>MILSPGDCQCPLVDEGVSLVNSPICSGAIYFMVLLEAFLKGRCQIATPCQRIESVADVESDYDFIVVGAGSAGSIVAGRLSEVDKYKVLLIEAGSQEPIGARPPSFYRTFWWNEELDWQYRTVPANYCLDQEGKGCMWPRGKVLGGSSLLNGMMYHRGHPADYDDWVQAGADGWSWDENRPYFDMTEGNREIGSLVSEKYHSSTGPLPVQQFRYQPRAAYVLLDAINETGLPIIADMNDPNTPDGFTIAQAFTEDGQRYTTARAFLKPKSERINLSVKLNSQVTKVLFKRKRAIAVEYIDESGQKKTVHARKEIILSAGALNSPHILLLSGVGPKDVLKKFNIPLVEDLPVGKNLRNHYGITLYFILTKLNNTEVLDWSILTSYLLEMEGPMSGTGVTQLTGLLYSSLGDKGRKQPDLQFFFNGFYAECSKTGQVNEEREDGYTARNVSANAALLLPRSVGYLTLNSSHPLDPPLFFPNYFEHPEDLTMIKDGARYLQKIFESDTLKNKYGLQLDHKTTEKCSKFASWSDEWIECMARVNTDPQNHQLGTAAIGRVLDTQLRVYNIKGLRVIDASAMPTQPTGNPQGAIMMVAERGAAFIKDTWQ</sequence>
<evidence type="ECO:0000259" key="3">
    <source>
        <dbReference type="PROSITE" id="PS00623"/>
    </source>
</evidence>
<evidence type="ECO:0000313" key="6">
    <source>
        <dbReference type="Proteomes" id="UP001153292"/>
    </source>
</evidence>
<dbReference type="Proteomes" id="UP001153292">
    <property type="component" value="Chromosome 21"/>
</dbReference>
<keyword evidence="6" id="KW-1185">Reference proteome</keyword>
<evidence type="ECO:0000313" key="5">
    <source>
        <dbReference type="EMBL" id="CAH0402734.1"/>
    </source>
</evidence>
<dbReference type="SUPFAM" id="SSF51905">
    <property type="entry name" value="FAD/NAD(P)-binding domain"/>
    <property type="match status" value="1"/>
</dbReference>